<keyword evidence="3" id="KW-1185">Reference proteome</keyword>
<evidence type="ECO:0000313" key="2">
    <source>
        <dbReference type="EMBL" id="PQL91675.1"/>
    </source>
</evidence>
<sequence length="175" mass="20572">MKNIFIILFSLIVLFSNAQNLTLDELMTLRKSNITEVKHYLTNKNWEFSRYKQGGNKIPNMYEFNYQNYISTVLYMEHPKGNTNLSRIIVLTTSDKKAQEYAERVLSFNPKHLQGKYDELAIATNVYQGATTTFIFESYQTPGSKSHYYLITILNNQDYNKNYRINALVFYKLNT</sequence>
<keyword evidence="1" id="KW-0732">Signal</keyword>
<reference evidence="2 3" key="1">
    <citation type="submission" date="2018-02" db="EMBL/GenBank/DDBJ databases">
        <title>Genome sequences of Apibacter spp., gut symbionts of Asian honey bees.</title>
        <authorList>
            <person name="Kwong W.K."/>
            <person name="Steele M.I."/>
            <person name="Moran N.A."/>
        </authorList>
    </citation>
    <scope>NUCLEOTIDE SEQUENCE [LARGE SCALE GENOMIC DNA]</scope>
    <source>
        <strain evidence="3">wkB301</strain>
    </source>
</reference>
<evidence type="ECO:0000313" key="3">
    <source>
        <dbReference type="Proteomes" id="UP000238042"/>
    </source>
</evidence>
<accession>A0A2S8AAQ0</accession>
<comment type="caution">
    <text evidence="2">The sequence shown here is derived from an EMBL/GenBank/DDBJ whole genome shotgun (WGS) entry which is preliminary data.</text>
</comment>
<protein>
    <submittedName>
        <fullName evidence="2">Uncharacterized protein</fullName>
    </submittedName>
</protein>
<dbReference type="EMBL" id="PSZM01000040">
    <property type="protein sequence ID" value="PQL91675.1"/>
    <property type="molecule type" value="Genomic_DNA"/>
</dbReference>
<dbReference type="Proteomes" id="UP000238042">
    <property type="component" value="Unassembled WGS sequence"/>
</dbReference>
<organism evidence="2 3">
    <name type="scientific">Apibacter adventoris</name>
    <dbReference type="NCBI Taxonomy" id="1679466"/>
    <lineage>
        <taxon>Bacteria</taxon>
        <taxon>Pseudomonadati</taxon>
        <taxon>Bacteroidota</taxon>
        <taxon>Flavobacteriia</taxon>
        <taxon>Flavobacteriales</taxon>
        <taxon>Weeksellaceae</taxon>
        <taxon>Apibacter</taxon>
    </lineage>
</organism>
<evidence type="ECO:0000256" key="1">
    <source>
        <dbReference type="SAM" id="SignalP"/>
    </source>
</evidence>
<feature type="signal peptide" evidence="1">
    <location>
        <begin position="1"/>
        <end position="18"/>
    </location>
</feature>
<feature type="chain" id="PRO_5015392354" evidence="1">
    <location>
        <begin position="19"/>
        <end position="175"/>
    </location>
</feature>
<gene>
    <name evidence="2" type="ORF">C4S77_07695</name>
</gene>
<proteinExistence type="predicted"/>
<name>A0A2S8AAQ0_9FLAO</name>
<dbReference type="AlphaFoldDB" id="A0A2S8AAQ0"/>